<protein>
    <submittedName>
        <fullName evidence="1">Uncharacterized protein</fullName>
    </submittedName>
</protein>
<dbReference type="PANTHER" id="PTHR11311">
    <property type="entry name" value="SPONDIN"/>
    <property type="match status" value="1"/>
</dbReference>
<evidence type="ECO:0000313" key="1">
    <source>
        <dbReference type="EMBL" id="CAL1528376.1"/>
    </source>
</evidence>
<accession>A0AAV2H3Z0</accession>
<dbReference type="Gene3D" id="2.20.100.10">
    <property type="entry name" value="Thrombospondin type-1 (TSP1) repeat"/>
    <property type="match status" value="1"/>
</dbReference>
<evidence type="ECO:0000313" key="2">
    <source>
        <dbReference type="Proteomes" id="UP001497497"/>
    </source>
</evidence>
<dbReference type="GO" id="GO:0005886">
    <property type="term" value="C:plasma membrane"/>
    <property type="evidence" value="ECO:0007669"/>
    <property type="project" value="TreeGrafter"/>
</dbReference>
<dbReference type="AlphaFoldDB" id="A0AAV2H3Z0"/>
<dbReference type="InterPro" id="IPR036383">
    <property type="entry name" value="TSP1_rpt_sf"/>
</dbReference>
<sequence length="137" mass="15512">MECNWDCSVSQWSAWSVCQDGDCEMTNVRRKRTEVLLGKKFRTREILTLPGPAGNICPHLSEIRMCQPEPCFTWNITLGVCEPTTRGGCGEGTQLKKAICLNRAGVKVRDRFCHENLHSEQTWTNCYVPCPEDCVLS</sequence>
<reference evidence="1 2" key="1">
    <citation type="submission" date="2024-04" db="EMBL/GenBank/DDBJ databases">
        <authorList>
            <consortium name="Genoscope - CEA"/>
            <person name="William W."/>
        </authorList>
    </citation>
    <scope>NUCLEOTIDE SEQUENCE [LARGE SCALE GENOMIC DNA]</scope>
</reference>
<name>A0AAV2H3Z0_LYMST</name>
<dbReference type="InterPro" id="IPR051418">
    <property type="entry name" value="Spondin/Thrombospondin_T1"/>
</dbReference>
<dbReference type="GO" id="GO:0030036">
    <property type="term" value="P:actin cytoskeleton organization"/>
    <property type="evidence" value="ECO:0007669"/>
    <property type="project" value="TreeGrafter"/>
</dbReference>
<dbReference type="PANTHER" id="PTHR11311:SF30">
    <property type="entry name" value="SPONDIN-LIKE TSP1 DOMAIN-CONTAINING PROTEIN"/>
    <property type="match status" value="1"/>
</dbReference>
<keyword evidence="2" id="KW-1185">Reference proteome</keyword>
<feature type="non-terminal residue" evidence="1">
    <location>
        <position position="137"/>
    </location>
</feature>
<comment type="caution">
    <text evidence="1">The sequence shown here is derived from an EMBL/GenBank/DDBJ whole genome shotgun (WGS) entry which is preliminary data.</text>
</comment>
<dbReference type="Proteomes" id="UP001497497">
    <property type="component" value="Unassembled WGS sequence"/>
</dbReference>
<proteinExistence type="predicted"/>
<organism evidence="1 2">
    <name type="scientific">Lymnaea stagnalis</name>
    <name type="common">Great pond snail</name>
    <name type="synonym">Helix stagnalis</name>
    <dbReference type="NCBI Taxonomy" id="6523"/>
    <lineage>
        <taxon>Eukaryota</taxon>
        <taxon>Metazoa</taxon>
        <taxon>Spiralia</taxon>
        <taxon>Lophotrochozoa</taxon>
        <taxon>Mollusca</taxon>
        <taxon>Gastropoda</taxon>
        <taxon>Heterobranchia</taxon>
        <taxon>Euthyneura</taxon>
        <taxon>Panpulmonata</taxon>
        <taxon>Hygrophila</taxon>
        <taxon>Lymnaeoidea</taxon>
        <taxon>Lymnaeidae</taxon>
        <taxon>Lymnaea</taxon>
    </lineage>
</organism>
<dbReference type="PROSITE" id="PS50092">
    <property type="entry name" value="TSP1"/>
    <property type="match status" value="1"/>
</dbReference>
<dbReference type="EMBL" id="CAXITT010000031">
    <property type="protein sequence ID" value="CAL1528376.1"/>
    <property type="molecule type" value="Genomic_DNA"/>
</dbReference>
<gene>
    <name evidence="1" type="ORF">GSLYS_00002546001</name>
</gene>
<dbReference type="InterPro" id="IPR000884">
    <property type="entry name" value="TSP1_rpt"/>
</dbReference>